<evidence type="ECO:0000259" key="7">
    <source>
        <dbReference type="PROSITE" id="PS50071"/>
    </source>
</evidence>
<dbReference type="Pfam" id="PF05920">
    <property type="entry name" value="Homeobox_KN"/>
    <property type="match status" value="1"/>
</dbReference>
<dbReference type="GO" id="GO:0005634">
    <property type="term" value="C:nucleus"/>
    <property type="evidence" value="ECO:0007669"/>
    <property type="project" value="UniProtKB-SubCell"/>
</dbReference>
<evidence type="ECO:0000256" key="6">
    <source>
        <dbReference type="SAM" id="MobiDB-lite"/>
    </source>
</evidence>
<comment type="subcellular location">
    <subcellularLocation>
        <location evidence="5">Nucleus</location>
    </subcellularLocation>
</comment>
<keyword evidence="4" id="KW-0479">Metal-binding</keyword>
<dbReference type="SUPFAM" id="SSF46689">
    <property type="entry name" value="Homeodomain-like"/>
    <property type="match status" value="1"/>
</dbReference>
<feature type="domain" description="Homeobox" evidence="7">
    <location>
        <begin position="51"/>
        <end position="114"/>
    </location>
</feature>
<dbReference type="InterPro" id="IPR009057">
    <property type="entry name" value="Homeodomain-like_sf"/>
</dbReference>
<organism evidence="9 10">
    <name type="scientific">Aspergillus wentii DTO 134E9</name>
    <dbReference type="NCBI Taxonomy" id="1073089"/>
    <lineage>
        <taxon>Eukaryota</taxon>
        <taxon>Fungi</taxon>
        <taxon>Dikarya</taxon>
        <taxon>Ascomycota</taxon>
        <taxon>Pezizomycotina</taxon>
        <taxon>Eurotiomycetes</taxon>
        <taxon>Eurotiomycetidae</taxon>
        <taxon>Eurotiales</taxon>
        <taxon>Aspergillaceae</taxon>
        <taxon>Aspergillus</taxon>
        <taxon>Aspergillus subgen. Cremei</taxon>
    </lineage>
</organism>
<feature type="region of interest" description="Disordered" evidence="6">
    <location>
        <begin position="112"/>
        <end position="143"/>
    </location>
</feature>
<feature type="compositionally biased region" description="Basic and acidic residues" evidence="6">
    <location>
        <begin position="44"/>
        <end position="53"/>
    </location>
</feature>
<dbReference type="Gene3D" id="3.30.160.60">
    <property type="entry name" value="Classic Zinc Finger"/>
    <property type="match status" value="1"/>
</dbReference>
<dbReference type="Pfam" id="PF13894">
    <property type="entry name" value="zf-C2H2_4"/>
    <property type="match status" value="1"/>
</dbReference>
<dbReference type="PANTHER" id="PTHR11850">
    <property type="entry name" value="HOMEOBOX PROTEIN TRANSCRIPTION FACTORS"/>
    <property type="match status" value="1"/>
</dbReference>
<feature type="compositionally biased region" description="Basic residues" evidence="6">
    <location>
        <begin position="228"/>
        <end position="237"/>
    </location>
</feature>
<reference evidence="10" key="1">
    <citation type="journal article" date="2017" name="Genome Biol.">
        <title>Comparative genomics reveals high biological diversity and specific adaptations in the industrially and medically important fungal genus Aspergillus.</title>
        <authorList>
            <person name="de Vries R.P."/>
            <person name="Riley R."/>
            <person name="Wiebenga A."/>
            <person name="Aguilar-Osorio G."/>
            <person name="Amillis S."/>
            <person name="Uchima C.A."/>
            <person name="Anderluh G."/>
            <person name="Asadollahi M."/>
            <person name="Askin M."/>
            <person name="Barry K."/>
            <person name="Battaglia E."/>
            <person name="Bayram O."/>
            <person name="Benocci T."/>
            <person name="Braus-Stromeyer S.A."/>
            <person name="Caldana C."/>
            <person name="Canovas D."/>
            <person name="Cerqueira G.C."/>
            <person name="Chen F."/>
            <person name="Chen W."/>
            <person name="Choi C."/>
            <person name="Clum A."/>
            <person name="Dos Santos R.A."/>
            <person name="Damasio A.R."/>
            <person name="Diallinas G."/>
            <person name="Emri T."/>
            <person name="Fekete E."/>
            <person name="Flipphi M."/>
            <person name="Freyberg S."/>
            <person name="Gallo A."/>
            <person name="Gournas C."/>
            <person name="Habgood R."/>
            <person name="Hainaut M."/>
            <person name="Harispe M.L."/>
            <person name="Henrissat B."/>
            <person name="Hilden K.S."/>
            <person name="Hope R."/>
            <person name="Hossain A."/>
            <person name="Karabika E."/>
            <person name="Karaffa L."/>
            <person name="Karanyi Z."/>
            <person name="Krasevec N."/>
            <person name="Kuo A."/>
            <person name="Kusch H."/>
            <person name="LaButti K."/>
            <person name="Lagendijk E.L."/>
            <person name="Lapidus A."/>
            <person name="Levasseur A."/>
            <person name="Lindquist E."/>
            <person name="Lipzen A."/>
            <person name="Logrieco A.F."/>
            <person name="MacCabe A."/>
            <person name="Maekelae M.R."/>
            <person name="Malavazi I."/>
            <person name="Melin P."/>
            <person name="Meyer V."/>
            <person name="Mielnichuk N."/>
            <person name="Miskei M."/>
            <person name="Molnar A.P."/>
            <person name="Mule G."/>
            <person name="Ngan C.Y."/>
            <person name="Orejas M."/>
            <person name="Orosz E."/>
            <person name="Ouedraogo J.P."/>
            <person name="Overkamp K.M."/>
            <person name="Park H.-S."/>
            <person name="Perrone G."/>
            <person name="Piumi F."/>
            <person name="Punt P.J."/>
            <person name="Ram A.F."/>
            <person name="Ramon A."/>
            <person name="Rauscher S."/>
            <person name="Record E."/>
            <person name="Riano-Pachon D.M."/>
            <person name="Robert V."/>
            <person name="Roehrig J."/>
            <person name="Ruller R."/>
            <person name="Salamov A."/>
            <person name="Salih N.S."/>
            <person name="Samson R.A."/>
            <person name="Sandor E."/>
            <person name="Sanguinetti M."/>
            <person name="Schuetze T."/>
            <person name="Sepcic K."/>
            <person name="Shelest E."/>
            <person name="Sherlock G."/>
            <person name="Sophianopoulou V."/>
            <person name="Squina F.M."/>
            <person name="Sun H."/>
            <person name="Susca A."/>
            <person name="Todd R.B."/>
            <person name="Tsang A."/>
            <person name="Unkles S.E."/>
            <person name="van de Wiele N."/>
            <person name="van Rossen-Uffink D."/>
            <person name="Oliveira J.V."/>
            <person name="Vesth T.C."/>
            <person name="Visser J."/>
            <person name="Yu J.-H."/>
            <person name="Zhou M."/>
            <person name="Andersen M.R."/>
            <person name="Archer D.B."/>
            <person name="Baker S.E."/>
            <person name="Benoit I."/>
            <person name="Brakhage A.A."/>
            <person name="Braus G.H."/>
            <person name="Fischer R."/>
            <person name="Frisvad J.C."/>
            <person name="Goldman G.H."/>
            <person name="Houbraken J."/>
            <person name="Oakley B."/>
            <person name="Pocsi I."/>
            <person name="Scazzocchio C."/>
            <person name="Seiboth B."/>
            <person name="vanKuyk P.A."/>
            <person name="Wortman J."/>
            <person name="Dyer P.S."/>
            <person name="Grigoriev I.V."/>
        </authorList>
    </citation>
    <scope>NUCLEOTIDE SEQUENCE [LARGE SCALE GENOMIC DNA]</scope>
    <source>
        <strain evidence="10">DTO 134E9</strain>
    </source>
</reference>
<dbReference type="CDD" id="cd00086">
    <property type="entry name" value="homeodomain"/>
    <property type="match status" value="1"/>
</dbReference>
<dbReference type="GO" id="GO:0003677">
    <property type="term" value="F:DNA binding"/>
    <property type="evidence" value="ECO:0007669"/>
    <property type="project" value="UniProtKB-UniRule"/>
</dbReference>
<feature type="DNA-binding region" description="Homeobox" evidence="5">
    <location>
        <begin position="53"/>
        <end position="115"/>
    </location>
</feature>
<dbReference type="InterPro" id="IPR013087">
    <property type="entry name" value="Znf_C2H2_type"/>
</dbReference>
<dbReference type="VEuPathDB" id="FungiDB:ASPWEDRAFT_39562"/>
<feature type="compositionally biased region" description="Low complexity" evidence="6">
    <location>
        <begin position="174"/>
        <end position="185"/>
    </location>
</feature>
<feature type="compositionally biased region" description="Low complexity" evidence="6">
    <location>
        <begin position="192"/>
        <end position="205"/>
    </location>
</feature>
<keyword evidence="3 5" id="KW-0539">Nucleus</keyword>
<dbReference type="PROSITE" id="PS50157">
    <property type="entry name" value="ZINC_FINGER_C2H2_2"/>
    <property type="match status" value="1"/>
</dbReference>
<dbReference type="EMBL" id="KV878211">
    <property type="protein sequence ID" value="OJJ37821.1"/>
    <property type="molecule type" value="Genomic_DNA"/>
</dbReference>
<keyword evidence="4" id="KW-0863">Zinc-finger</keyword>
<name>A0A1L9RSA0_ASPWE</name>
<dbReference type="Gene3D" id="1.10.10.60">
    <property type="entry name" value="Homeodomain-like"/>
    <property type="match status" value="1"/>
</dbReference>
<evidence type="ECO:0000256" key="4">
    <source>
        <dbReference type="PROSITE-ProRule" id="PRU00042"/>
    </source>
</evidence>
<dbReference type="GO" id="GO:0008270">
    <property type="term" value="F:zinc ion binding"/>
    <property type="evidence" value="ECO:0007669"/>
    <property type="project" value="UniProtKB-KW"/>
</dbReference>
<dbReference type="PROSITE" id="PS50071">
    <property type="entry name" value="HOMEOBOX_2"/>
    <property type="match status" value="1"/>
</dbReference>
<dbReference type="PROSITE" id="PS00028">
    <property type="entry name" value="ZINC_FINGER_C2H2_1"/>
    <property type="match status" value="1"/>
</dbReference>
<dbReference type="RefSeq" id="XP_040691497.1">
    <property type="nucleotide sequence ID" value="XM_040835120.1"/>
</dbReference>
<dbReference type="InterPro" id="IPR001356">
    <property type="entry name" value="HD"/>
</dbReference>
<feature type="region of interest" description="Disordered" evidence="6">
    <location>
        <begin position="160"/>
        <end position="249"/>
    </location>
</feature>
<dbReference type="AlphaFoldDB" id="A0A1L9RSA0"/>
<dbReference type="InterPro" id="IPR008422">
    <property type="entry name" value="KN_HD"/>
</dbReference>
<evidence type="ECO:0000256" key="2">
    <source>
        <dbReference type="ARBA" id="ARBA00023155"/>
    </source>
</evidence>
<evidence type="ECO:0000256" key="3">
    <source>
        <dbReference type="ARBA" id="ARBA00023242"/>
    </source>
</evidence>
<evidence type="ECO:0000313" key="9">
    <source>
        <dbReference type="EMBL" id="OJJ37821.1"/>
    </source>
</evidence>
<dbReference type="OrthoDB" id="5399138at2759"/>
<keyword evidence="10" id="KW-1185">Reference proteome</keyword>
<evidence type="ECO:0000259" key="8">
    <source>
        <dbReference type="PROSITE" id="PS50157"/>
    </source>
</evidence>
<dbReference type="SMART" id="SM00355">
    <property type="entry name" value="ZnF_C2H2"/>
    <property type="match status" value="3"/>
</dbReference>
<dbReference type="SMART" id="SM00389">
    <property type="entry name" value="HOX"/>
    <property type="match status" value="1"/>
</dbReference>
<feature type="compositionally biased region" description="Polar residues" evidence="6">
    <location>
        <begin position="34"/>
        <end position="43"/>
    </location>
</feature>
<protein>
    <recommendedName>
        <fullName evidence="11">Homeobox domain-containing protein</fullName>
    </recommendedName>
</protein>
<dbReference type="GO" id="GO:0006355">
    <property type="term" value="P:regulation of DNA-templated transcription"/>
    <property type="evidence" value="ECO:0007669"/>
    <property type="project" value="InterPro"/>
</dbReference>
<keyword evidence="2 5" id="KW-0371">Homeobox</keyword>
<dbReference type="STRING" id="1073089.A0A1L9RSA0"/>
<proteinExistence type="predicted"/>
<keyword evidence="4" id="KW-0862">Zinc</keyword>
<evidence type="ECO:0000256" key="5">
    <source>
        <dbReference type="PROSITE-ProRule" id="PRU00108"/>
    </source>
</evidence>
<sequence>MEIPKFCDDILSLPPLDTTSPDPLLSHLLDQQDGLHTSESSAISRHDNQDKSTRPKNRRLSQDTVKVLRSWLHQHQEYPYPTEEEKEELQEQTGLSKTQIYNWFSNARRRRLRKRTSKRHEDPQAGSIVSPLERWKNSPPETEAAAPWEIMRALADAPYTSEGSAGYHSHSATDDAWSSNSSSASFIHGAPSSTSSIEHSQSSNSDVSFDRPRGPYQRPPTPIPSARPSRRRRRKPPRPIGQLSGSKSRGQRAFQCTFCSDTFRTKYDWQRHEKALHLLVEWWTCHYQDGPDSVCLQKFSRKDHLRQHLKLVHRVNYHHSMDDWQDSTTCLKSRCGFCNLNLSTWEERIEHVAEHFKNGADMANWKGGWGFEPEIEQLVENAMPPYLVGLERHTMDPWKSSEVLNLQTQSGIPNAFSRYTDLHRELVAYIKTSMANGIYPTDQMLRDQARMISYGYNDPWDATYADWDPMWLGSVKEEAGLTAPVHEPDIPGNLPDEAIPNIPEADFPEVDLFDDYFNFSPPGVSHLG</sequence>
<evidence type="ECO:0000313" key="10">
    <source>
        <dbReference type="Proteomes" id="UP000184383"/>
    </source>
</evidence>
<feature type="domain" description="C2H2-type" evidence="8">
    <location>
        <begin position="254"/>
        <end position="277"/>
    </location>
</feature>
<dbReference type="GeneID" id="63750968"/>
<accession>A0A1L9RSA0</accession>
<gene>
    <name evidence="9" type="ORF">ASPWEDRAFT_39562</name>
</gene>
<keyword evidence="1 5" id="KW-0238">DNA-binding</keyword>
<dbReference type="Proteomes" id="UP000184383">
    <property type="component" value="Unassembled WGS sequence"/>
</dbReference>
<evidence type="ECO:0000256" key="1">
    <source>
        <dbReference type="ARBA" id="ARBA00023125"/>
    </source>
</evidence>
<evidence type="ECO:0008006" key="11">
    <source>
        <dbReference type="Google" id="ProtNLM"/>
    </source>
</evidence>
<feature type="region of interest" description="Disordered" evidence="6">
    <location>
        <begin position="33"/>
        <end position="61"/>
    </location>
</feature>
<dbReference type="InterPro" id="IPR050224">
    <property type="entry name" value="TALE_homeobox"/>
</dbReference>